<dbReference type="InParanoid" id="L7JZS5"/>
<gene>
    <name evidence="1" type="ORF">THOM_0474</name>
</gene>
<reference evidence="1 2" key="1">
    <citation type="journal article" date="2012" name="PLoS Pathog.">
        <title>The genome of the obligate intracellular parasite Trachipleistophora hominis: new insights into microsporidian genome dynamics and reductive evolution.</title>
        <authorList>
            <person name="Heinz E."/>
            <person name="Williams T.A."/>
            <person name="Nakjang S."/>
            <person name="Noel C.J."/>
            <person name="Swan D.C."/>
            <person name="Goldberg A.V."/>
            <person name="Harris S.R."/>
            <person name="Weinmaier T."/>
            <person name="Markert S."/>
            <person name="Becher D."/>
            <person name="Bernhardt J."/>
            <person name="Dagan T."/>
            <person name="Hacker C."/>
            <person name="Lucocq J.M."/>
            <person name="Schweder T."/>
            <person name="Rattei T."/>
            <person name="Hall N."/>
            <person name="Hirt R.P."/>
            <person name="Embley T.M."/>
        </authorList>
    </citation>
    <scope>NUCLEOTIDE SEQUENCE [LARGE SCALE GENOMIC DNA]</scope>
</reference>
<dbReference type="Proteomes" id="UP000011185">
    <property type="component" value="Unassembled WGS sequence"/>
</dbReference>
<keyword evidence="2" id="KW-1185">Reference proteome</keyword>
<evidence type="ECO:0000313" key="2">
    <source>
        <dbReference type="Proteomes" id="UP000011185"/>
    </source>
</evidence>
<dbReference type="VEuPathDB" id="MicrosporidiaDB:THOM_0474"/>
<protein>
    <submittedName>
        <fullName evidence="1">Uncharacterized protein</fullName>
    </submittedName>
</protein>
<proteinExistence type="predicted"/>
<dbReference type="EMBL" id="JH993839">
    <property type="protein sequence ID" value="ELQ76546.1"/>
    <property type="molecule type" value="Genomic_DNA"/>
</dbReference>
<dbReference type="HOGENOM" id="CLU_2795741_0_0_1"/>
<dbReference type="AlphaFoldDB" id="L7JZS5"/>
<name>L7JZS5_TRAHO</name>
<accession>L7JZS5</accession>
<evidence type="ECO:0000313" key="1">
    <source>
        <dbReference type="EMBL" id="ELQ76546.1"/>
    </source>
</evidence>
<sequence length="68" mass="7790">MLRINYERPSAKELHRNLKKLSKSATVKLSDELYCGFIIPDNNILVEQADYIFVKIDAADAAKYLDSE</sequence>
<organism evidence="1 2">
    <name type="scientific">Trachipleistophora hominis</name>
    <name type="common">Microsporidian parasite</name>
    <dbReference type="NCBI Taxonomy" id="72359"/>
    <lineage>
        <taxon>Eukaryota</taxon>
        <taxon>Fungi</taxon>
        <taxon>Fungi incertae sedis</taxon>
        <taxon>Microsporidia</taxon>
        <taxon>Pleistophoridae</taxon>
        <taxon>Trachipleistophora</taxon>
    </lineage>
</organism>